<dbReference type="InParanoid" id="A0A165QCW7"/>
<keyword evidence="1" id="KW-0862">Zinc</keyword>
<gene>
    <name evidence="4" type="ORF">EXIGLDRAFT_828357</name>
</gene>
<dbReference type="EMBL" id="KV425883">
    <property type="protein sequence ID" value="KZW03424.1"/>
    <property type="molecule type" value="Genomic_DNA"/>
</dbReference>
<dbReference type="Gene3D" id="3.30.160.60">
    <property type="entry name" value="Classic Zinc Finger"/>
    <property type="match status" value="1"/>
</dbReference>
<evidence type="ECO:0000259" key="3">
    <source>
        <dbReference type="PROSITE" id="PS50157"/>
    </source>
</evidence>
<organism evidence="4 5">
    <name type="scientific">Exidia glandulosa HHB12029</name>
    <dbReference type="NCBI Taxonomy" id="1314781"/>
    <lineage>
        <taxon>Eukaryota</taxon>
        <taxon>Fungi</taxon>
        <taxon>Dikarya</taxon>
        <taxon>Basidiomycota</taxon>
        <taxon>Agaricomycotina</taxon>
        <taxon>Agaricomycetes</taxon>
        <taxon>Auriculariales</taxon>
        <taxon>Exidiaceae</taxon>
        <taxon>Exidia</taxon>
    </lineage>
</organism>
<feature type="compositionally biased region" description="Polar residues" evidence="2">
    <location>
        <begin position="142"/>
        <end position="152"/>
    </location>
</feature>
<evidence type="ECO:0000256" key="1">
    <source>
        <dbReference type="PROSITE-ProRule" id="PRU00042"/>
    </source>
</evidence>
<feature type="region of interest" description="Disordered" evidence="2">
    <location>
        <begin position="1"/>
        <end position="24"/>
    </location>
</feature>
<keyword evidence="1" id="KW-0863">Zinc-finger</keyword>
<evidence type="ECO:0000313" key="4">
    <source>
        <dbReference type="EMBL" id="KZW03424.1"/>
    </source>
</evidence>
<evidence type="ECO:0000313" key="5">
    <source>
        <dbReference type="Proteomes" id="UP000077266"/>
    </source>
</evidence>
<feature type="compositionally biased region" description="Gly residues" evidence="2">
    <location>
        <begin position="11"/>
        <end position="20"/>
    </location>
</feature>
<accession>A0A165QCW7</accession>
<feature type="domain" description="C2H2-type" evidence="3">
    <location>
        <begin position="160"/>
        <end position="187"/>
    </location>
</feature>
<dbReference type="OrthoDB" id="6077919at2759"/>
<dbReference type="AlphaFoldDB" id="A0A165QCW7"/>
<keyword evidence="1" id="KW-0479">Metal-binding</keyword>
<reference evidence="4 5" key="1">
    <citation type="journal article" date="2016" name="Mol. Biol. Evol.">
        <title>Comparative Genomics of Early-Diverging Mushroom-Forming Fungi Provides Insights into the Origins of Lignocellulose Decay Capabilities.</title>
        <authorList>
            <person name="Nagy L.G."/>
            <person name="Riley R."/>
            <person name="Tritt A."/>
            <person name="Adam C."/>
            <person name="Daum C."/>
            <person name="Floudas D."/>
            <person name="Sun H."/>
            <person name="Yadav J.S."/>
            <person name="Pangilinan J."/>
            <person name="Larsson K.H."/>
            <person name="Matsuura K."/>
            <person name="Barry K."/>
            <person name="Labutti K."/>
            <person name="Kuo R."/>
            <person name="Ohm R.A."/>
            <person name="Bhattacharya S.S."/>
            <person name="Shirouzu T."/>
            <person name="Yoshinaga Y."/>
            <person name="Martin F.M."/>
            <person name="Grigoriev I.V."/>
            <person name="Hibbett D.S."/>
        </authorList>
    </citation>
    <scope>NUCLEOTIDE SEQUENCE [LARGE SCALE GENOMIC DNA]</scope>
    <source>
        <strain evidence="4 5">HHB12029</strain>
    </source>
</reference>
<dbReference type="SMART" id="SM00355">
    <property type="entry name" value="ZnF_C2H2"/>
    <property type="match status" value="2"/>
</dbReference>
<feature type="compositionally biased region" description="Polar residues" evidence="2">
    <location>
        <begin position="1"/>
        <end position="10"/>
    </location>
</feature>
<dbReference type="GO" id="GO:0008270">
    <property type="term" value="F:zinc ion binding"/>
    <property type="evidence" value="ECO:0007669"/>
    <property type="project" value="UniProtKB-KW"/>
</dbReference>
<dbReference type="PROSITE" id="PS00028">
    <property type="entry name" value="ZINC_FINGER_C2H2_1"/>
    <property type="match status" value="2"/>
</dbReference>
<name>A0A165QCW7_EXIGL</name>
<keyword evidence="5" id="KW-1185">Reference proteome</keyword>
<proteinExistence type="predicted"/>
<dbReference type="Proteomes" id="UP000077266">
    <property type="component" value="Unassembled WGS sequence"/>
</dbReference>
<evidence type="ECO:0000256" key="2">
    <source>
        <dbReference type="SAM" id="MobiDB-lite"/>
    </source>
</evidence>
<feature type="region of interest" description="Disordered" evidence="2">
    <location>
        <begin position="132"/>
        <end position="152"/>
    </location>
</feature>
<sequence length="225" mass="24860">MSRPNQSGASSYGGGGGGGRDNNPGQYEEACPLCHGRRDANLRSYMHAPHCTMQHQNPVQPQANPPPAPAIAVARPINPIVQPPVPAAALVNPPPPYPHMRIQHPNGRSQNVHVPNALLPFVSQLADVTYPPRPSQAGGYHPQQQQAYAEGSGQQQGVHHVCTVCASRFPDRNTFVTHLRTHNGYTRPFRCRNRACRKNYAIEDERDIHETRHCIFRSAGRRDTQ</sequence>
<dbReference type="InterPro" id="IPR013087">
    <property type="entry name" value="Znf_C2H2_type"/>
</dbReference>
<protein>
    <recommendedName>
        <fullName evidence="3">C2H2-type domain-containing protein</fullName>
    </recommendedName>
</protein>
<dbReference type="PROSITE" id="PS50157">
    <property type="entry name" value="ZINC_FINGER_C2H2_2"/>
    <property type="match status" value="1"/>
</dbReference>